<accession>A0A5N6FCB7</accession>
<gene>
    <name evidence="1" type="ORF">BDV23DRAFT_173276</name>
</gene>
<organism evidence="1">
    <name type="scientific">Petromyces alliaceus</name>
    <name type="common">Aspergillus alliaceus</name>
    <dbReference type="NCBI Taxonomy" id="209559"/>
    <lineage>
        <taxon>Eukaryota</taxon>
        <taxon>Fungi</taxon>
        <taxon>Dikarya</taxon>
        <taxon>Ascomycota</taxon>
        <taxon>Pezizomycotina</taxon>
        <taxon>Eurotiomycetes</taxon>
        <taxon>Eurotiomycetidae</taxon>
        <taxon>Eurotiales</taxon>
        <taxon>Aspergillaceae</taxon>
        <taxon>Aspergillus</taxon>
        <taxon>Aspergillus subgen. Circumdati</taxon>
    </lineage>
</organism>
<dbReference type="OrthoDB" id="6359816at2759"/>
<dbReference type="EMBL" id="ML735268">
    <property type="protein sequence ID" value="KAE8389248.1"/>
    <property type="molecule type" value="Genomic_DNA"/>
</dbReference>
<evidence type="ECO:0000313" key="1">
    <source>
        <dbReference type="EMBL" id="KAE8389248.1"/>
    </source>
</evidence>
<sequence length="121" mass="14202">MYGIEYDSSGSDHGRVSPMLYNVRVYQIADKFALPQKRAKEKFENIVKVCWQTDDFPTAISEAYKRIYKEDRSLRDIIVRASHEHVLKLLESEDFQTVLEDTDGFAADLLWYLTHNRRAAR</sequence>
<reference evidence="1" key="1">
    <citation type="submission" date="2019-04" db="EMBL/GenBank/DDBJ databases">
        <title>Friends and foes A comparative genomics studyof 23 Aspergillus species from section Flavi.</title>
        <authorList>
            <consortium name="DOE Joint Genome Institute"/>
            <person name="Kjaerbolling I."/>
            <person name="Vesth T."/>
            <person name="Frisvad J.C."/>
            <person name="Nybo J.L."/>
            <person name="Theobald S."/>
            <person name="Kildgaard S."/>
            <person name="Isbrandt T."/>
            <person name="Kuo A."/>
            <person name="Sato A."/>
            <person name="Lyhne E.K."/>
            <person name="Kogle M.E."/>
            <person name="Wiebenga A."/>
            <person name="Kun R.S."/>
            <person name="Lubbers R.J."/>
            <person name="Makela M.R."/>
            <person name="Barry K."/>
            <person name="Chovatia M."/>
            <person name="Clum A."/>
            <person name="Daum C."/>
            <person name="Haridas S."/>
            <person name="He G."/>
            <person name="LaButti K."/>
            <person name="Lipzen A."/>
            <person name="Mondo S."/>
            <person name="Riley R."/>
            <person name="Salamov A."/>
            <person name="Simmons B.A."/>
            <person name="Magnuson J.K."/>
            <person name="Henrissat B."/>
            <person name="Mortensen U.H."/>
            <person name="Larsen T.O."/>
            <person name="Devries R.P."/>
            <person name="Grigoriev I.V."/>
            <person name="Machida M."/>
            <person name="Baker S.E."/>
            <person name="Andersen M.R."/>
        </authorList>
    </citation>
    <scope>NUCLEOTIDE SEQUENCE [LARGE SCALE GENOMIC DNA]</scope>
    <source>
        <strain evidence="1">IBT 14317</strain>
    </source>
</reference>
<dbReference type="OMA" id="AEYFTIC"/>
<proteinExistence type="predicted"/>
<accession>A0A5N7C5T4</accession>
<dbReference type="AlphaFoldDB" id="A0A5N7C5T4"/>
<dbReference type="Proteomes" id="UP000326877">
    <property type="component" value="Unassembled WGS sequence"/>
</dbReference>
<name>A0A5N7C5T4_PETAA</name>
<protein>
    <submittedName>
        <fullName evidence="1">Uncharacterized protein</fullName>
    </submittedName>
</protein>